<evidence type="ECO:0000256" key="1">
    <source>
        <dbReference type="SAM" id="MobiDB-lite"/>
    </source>
</evidence>
<dbReference type="InterPro" id="IPR055951">
    <property type="entry name" value="DUF7529"/>
</dbReference>
<accession>A0ABD5WXU1</accession>
<gene>
    <name evidence="2" type="ORF">ACFQKD_07120</name>
</gene>
<dbReference type="EMBL" id="JBHTAG010000002">
    <property type="protein sequence ID" value="MFC7097072.1"/>
    <property type="molecule type" value="Genomic_DNA"/>
</dbReference>
<dbReference type="Proteomes" id="UP001596388">
    <property type="component" value="Unassembled WGS sequence"/>
</dbReference>
<sequence length="189" mass="20370">MAGSHPLAGFTDFWDDVMADMEATADEYREAGWDVLELHPGDVVPLPNVSTAGTGTAVDRLGFDVLLPGDEFTAVQELVAEVDAAFDEYDAYRAQQSDVVFLVVVMKAETAGKAVAFPLYYADQQAEPMLDGAETAGELRTYLRPLDDSERVVFTHSDPAPLFPVEWGEEADADGADDTDADGAADTEE</sequence>
<reference evidence="2 3" key="1">
    <citation type="journal article" date="2019" name="Int. J. Syst. Evol. Microbiol.">
        <title>The Global Catalogue of Microorganisms (GCM) 10K type strain sequencing project: providing services to taxonomists for standard genome sequencing and annotation.</title>
        <authorList>
            <consortium name="The Broad Institute Genomics Platform"/>
            <consortium name="The Broad Institute Genome Sequencing Center for Infectious Disease"/>
            <person name="Wu L."/>
            <person name="Ma J."/>
        </authorList>
    </citation>
    <scope>NUCLEOTIDE SEQUENCE [LARGE SCALE GENOMIC DNA]</scope>
    <source>
        <strain evidence="2 3">DT55</strain>
    </source>
</reference>
<dbReference type="GeneID" id="79269029"/>
<evidence type="ECO:0000313" key="3">
    <source>
        <dbReference type="Proteomes" id="UP001596388"/>
    </source>
</evidence>
<name>A0ABD5WXU1_9EURY</name>
<dbReference type="RefSeq" id="WP_276238449.1">
    <property type="nucleotide sequence ID" value="NZ_CP119989.1"/>
</dbReference>
<feature type="compositionally biased region" description="Acidic residues" evidence="1">
    <location>
        <begin position="167"/>
        <end position="189"/>
    </location>
</feature>
<protein>
    <submittedName>
        <fullName evidence="2">Uncharacterized protein</fullName>
    </submittedName>
</protein>
<dbReference type="AlphaFoldDB" id="A0ABD5WXU1"/>
<feature type="region of interest" description="Disordered" evidence="1">
    <location>
        <begin position="162"/>
        <end position="189"/>
    </location>
</feature>
<evidence type="ECO:0000313" key="2">
    <source>
        <dbReference type="EMBL" id="MFC7097072.1"/>
    </source>
</evidence>
<dbReference type="Pfam" id="PF24373">
    <property type="entry name" value="DUF7529"/>
    <property type="match status" value="1"/>
</dbReference>
<proteinExistence type="predicted"/>
<organism evidence="2 3">
    <name type="scientific">Halobaculum marinum</name>
    <dbReference type="NCBI Taxonomy" id="3031996"/>
    <lineage>
        <taxon>Archaea</taxon>
        <taxon>Methanobacteriati</taxon>
        <taxon>Methanobacteriota</taxon>
        <taxon>Stenosarchaea group</taxon>
        <taxon>Halobacteria</taxon>
        <taxon>Halobacteriales</taxon>
        <taxon>Haloferacaceae</taxon>
        <taxon>Halobaculum</taxon>
    </lineage>
</organism>
<keyword evidence="3" id="KW-1185">Reference proteome</keyword>
<comment type="caution">
    <text evidence="2">The sequence shown here is derived from an EMBL/GenBank/DDBJ whole genome shotgun (WGS) entry which is preliminary data.</text>
</comment>